<dbReference type="Proteomes" id="UP001174936">
    <property type="component" value="Unassembled WGS sequence"/>
</dbReference>
<evidence type="ECO:0000313" key="2">
    <source>
        <dbReference type="Proteomes" id="UP001174936"/>
    </source>
</evidence>
<name>A0AA39Y4W5_9PEZI</name>
<protein>
    <submittedName>
        <fullName evidence="1">Uncharacterized protein</fullName>
    </submittedName>
</protein>
<proteinExistence type="predicted"/>
<evidence type="ECO:0000313" key="1">
    <source>
        <dbReference type="EMBL" id="KAK0646081.1"/>
    </source>
</evidence>
<dbReference type="AlphaFoldDB" id="A0AA39Y4W5"/>
<accession>A0AA39Y4W5</accession>
<sequence>MPTVHPAPQHEASHWLRRPLQRYRQKFIPASPEQLLVAVINNEGEDPRKLPPPRLVQSSFGNISKTSTTIAAKNGFVHACIEAYNEHHNLVLRPDDIWIAILTQLSAYVNANAEELRSKFVSHSGQQDLHIEVELTPNLDHGAMAYEMTKLMSGSLKDPSLREWILPAFSTTEKSDQAVASIVFMGTMQKYFSYSWGTRCGIPTVDLLGEEDDWIEIAERCALRFATGDFGPEAAKWYRVLRPVLAGFVETFRDPSGPAATRFWQGIVDEHRPNGSGTATYSGWITAFCYWDEKGVCLHDTPVQNADGTRAVRLTRNQIPSGFTKVPVTLLKMGIKIPTEMVAGSVGFQVRKCKGDEEGSKGESQAESPVTDSLQRWEGYNTLQPASGWFMQYV</sequence>
<reference evidence="1" key="1">
    <citation type="submission" date="2023-06" db="EMBL/GenBank/DDBJ databases">
        <title>Genome-scale phylogeny and comparative genomics of the fungal order Sordariales.</title>
        <authorList>
            <consortium name="Lawrence Berkeley National Laboratory"/>
            <person name="Hensen N."/>
            <person name="Bonometti L."/>
            <person name="Westerberg I."/>
            <person name="Brannstrom I.O."/>
            <person name="Guillou S."/>
            <person name="Cros-Aarteil S."/>
            <person name="Calhoun S."/>
            <person name="Haridas S."/>
            <person name="Kuo A."/>
            <person name="Mondo S."/>
            <person name="Pangilinan J."/>
            <person name="Riley R."/>
            <person name="Labutti K."/>
            <person name="Andreopoulos B."/>
            <person name="Lipzen A."/>
            <person name="Chen C."/>
            <person name="Yanf M."/>
            <person name="Daum C."/>
            <person name="Ng V."/>
            <person name="Clum A."/>
            <person name="Steindorff A."/>
            <person name="Ohm R."/>
            <person name="Martin F."/>
            <person name="Silar P."/>
            <person name="Natvig D."/>
            <person name="Lalanne C."/>
            <person name="Gautier V."/>
            <person name="Ament-Velasquez S.L."/>
            <person name="Kruys A."/>
            <person name="Hutchinson M.I."/>
            <person name="Powell A.J."/>
            <person name="Barry K."/>
            <person name="Miller A.N."/>
            <person name="Grigoriev I.V."/>
            <person name="Debuchy R."/>
            <person name="Gladieux P."/>
            <person name="Thoren M.H."/>
            <person name="Johannesson H."/>
        </authorList>
    </citation>
    <scope>NUCLEOTIDE SEQUENCE</scope>
    <source>
        <strain evidence="1">SMH2532-1</strain>
    </source>
</reference>
<organism evidence="1 2">
    <name type="scientific">Cercophora newfieldiana</name>
    <dbReference type="NCBI Taxonomy" id="92897"/>
    <lineage>
        <taxon>Eukaryota</taxon>
        <taxon>Fungi</taxon>
        <taxon>Dikarya</taxon>
        <taxon>Ascomycota</taxon>
        <taxon>Pezizomycotina</taxon>
        <taxon>Sordariomycetes</taxon>
        <taxon>Sordariomycetidae</taxon>
        <taxon>Sordariales</taxon>
        <taxon>Lasiosphaeriaceae</taxon>
        <taxon>Cercophora</taxon>
    </lineage>
</organism>
<dbReference type="InterPro" id="IPR025533">
    <property type="entry name" value="DUF4419"/>
</dbReference>
<gene>
    <name evidence="1" type="ORF">B0T16DRAFT_412593</name>
</gene>
<dbReference type="Pfam" id="PF14388">
    <property type="entry name" value="DUF4419"/>
    <property type="match status" value="1"/>
</dbReference>
<dbReference type="PANTHER" id="PTHR31252:SF11">
    <property type="entry name" value="DUF4419 DOMAIN-CONTAINING PROTEIN"/>
    <property type="match status" value="1"/>
</dbReference>
<keyword evidence="2" id="KW-1185">Reference proteome</keyword>
<dbReference type="PANTHER" id="PTHR31252">
    <property type="entry name" value="DUF4419 DOMAIN-CONTAINING PROTEIN"/>
    <property type="match status" value="1"/>
</dbReference>
<comment type="caution">
    <text evidence="1">The sequence shown here is derived from an EMBL/GenBank/DDBJ whole genome shotgun (WGS) entry which is preliminary data.</text>
</comment>
<dbReference type="EMBL" id="JAULSV010000004">
    <property type="protein sequence ID" value="KAK0646081.1"/>
    <property type="molecule type" value="Genomic_DNA"/>
</dbReference>